<accession>A0ABR2APF0</accession>
<evidence type="ECO:0000313" key="2">
    <source>
        <dbReference type="Proteomes" id="UP001472677"/>
    </source>
</evidence>
<dbReference type="Proteomes" id="UP001472677">
    <property type="component" value="Unassembled WGS sequence"/>
</dbReference>
<sequence>MPSSLGFGASYINPYSQGGRNKHMEGGDLVEGLNKKGGVIEVFGTMLVVRVIVKAKVPVWKDGDDFGSSRFSD</sequence>
<proteinExistence type="predicted"/>
<reference evidence="1 2" key="1">
    <citation type="journal article" date="2024" name="G3 (Bethesda)">
        <title>Genome assembly of Hibiscus sabdariffa L. provides insights into metabolisms of medicinal natural products.</title>
        <authorList>
            <person name="Kim T."/>
        </authorList>
    </citation>
    <scope>NUCLEOTIDE SEQUENCE [LARGE SCALE GENOMIC DNA]</scope>
    <source>
        <strain evidence="1">TK-2024</strain>
        <tissue evidence="1">Old leaves</tissue>
    </source>
</reference>
<gene>
    <name evidence="1" type="ORF">V6N12_011656</name>
</gene>
<protein>
    <submittedName>
        <fullName evidence="1">Uncharacterized protein</fullName>
    </submittedName>
</protein>
<dbReference type="EMBL" id="JBBPBM010000414">
    <property type="protein sequence ID" value="KAK8495706.1"/>
    <property type="molecule type" value="Genomic_DNA"/>
</dbReference>
<organism evidence="1 2">
    <name type="scientific">Hibiscus sabdariffa</name>
    <name type="common">roselle</name>
    <dbReference type="NCBI Taxonomy" id="183260"/>
    <lineage>
        <taxon>Eukaryota</taxon>
        <taxon>Viridiplantae</taxon>
        <taxon>Streptophyta</taxon>
        <taxon>Embryophyta</taxon>
        <taxon>Tracheophyta</taxon>
        <taxon>Spermatophyta</taxon>
        <taxon>Magnoliopsida</taxon>
        <taxon>eudicotyledons</taxon>
        <taxon>Gunneridae</taxon>
        <taxon>Pentapetalae</taxon>
        <taxon>rosids</taxon>
        <taxon>malvids</taxon>
        <taxon>Malvales</taxon>
        <taxon>Malvaceae</taxon>
        <taxon>Malvoideae</taxon>
        <taxon>Hibiscus</taxon>
    </lineage>
</organism>
<comment type="caution">
    <text evidence="1">The sequence shown here is derived from an EMBL/GenBank/DDBJ whole genome shotgun (WGS) entry which is preliminary data.</text>
</comment>
<name>A0ABR2APF0_9ROSI</name>
<keyword evidence="2" id="KW-1185">Reference proteome</keyword>
<evidence type="ECO:0000313" key="1">
    <source>
        <dbReference type="EMBL" id="KAK8495706.1"/>
    </source>
</evidence>